<dbReference type="Proteomes" id="UP000034163">
    <property type="component" value="Unassembled WGS sequence"/>
</dbReference>
<organism evidence="1 2">
    <name type="scientific">candidate division WWE3 bacterium GW2011_GWB1_41_6</name>
    <dbReference type="NCBI Taxonomy" id="1619112"/>
    <lineage>
        <taxon>Bacteria</taxon>
        <taxon>Katanobacteria</taxon>
    </lineage>
</organism>
<evidence type="ECO:0000313" key="2">
    <source>
        <dbReference type="Proteomes" id="UP000034163"/>
    </source>
</evidence>
<name>A0A0G0YYG9_UNCKA</name>
<sequence length="103" mass="11318">METMSQGGLPLRVVGERVKTVMLKTVDGQLIAVSSAELIGVSVHIHLGLKVTDLIDLLTEGSKQQLYVMAREVILRSGYNPFINPVLTEFQTSPGKIIVSERR</sequence>
<protein>
    <submittedName>
        <fullName evidence="1">Uncharacterized protein</fullName>
    </submittedName>
</protein>
<proteinExistence type="predicted"/>
<reference evidence="1 2" key="1">
    <citation type="journal article" date="2015" name="Nature">
        <title>rRNA introns, odd ribosomes, and small enigmatic genomes across a large radiation of phyla.</title>
        <authorList>
            <person name="Brown C.T."/>
            <person name="Hug L.A."/>
            <person name="Thomas B.C."/>
            <person name="Sharon I."/>
            <person name="Castelle C.J."/>
            <person name="Singh A."/>
            <person name="Wilkins M.J."/>
            <person name="Williams K.H."/>
            <person name="Banfield J.F."/>
        </authorList>
    </citation>
    <scope>NUCLEOTIDE SEQUENCE [LARGE SCALE GENOMIC DNA]</scope>
</reference>
<comment type="caution">
    <text evidence="1">The sequence shown here is derived from an EMBL/GenBank/DDBJ whole genome shotgun (WGS) entry which is preliminary data.</text>
</comment>
<evidence type="ECO:0000313" key="1">
    <source>
        <dbReference type="EMBL" id="KKS14781.1"/>
    </source>
</evidence>
<gene>
    <name evidence="1" type="ORF">UU72_C0040G0006</name>
</gene>
<dbReference type="EMBL" id="LCBS01000040">
    <property type="protein sequence ID" value="KKS14781.1"/>
    <property type="molecule type" value="Genomic_DNA"/>
</dbReference>
<accession>A0A0G0YYG9</accession>
<dbReference type="AlphaFoldDB" id="A0A0G0YYG9"/>